<keyword evidence="1" id="KW-1133">Transmembrane helix</keyword>
<evidence type="ECO:0000313" key="3">
    <source>
        <dbReference type="RefSeq" id="XP_033457208.1"/>
    </source>
</evidence>
<organism evidence="3">
    <name type="scientific">Dissoconium aciculare CBS 342.82</name>
    <dbReference type="NCBI Taxonomy" id="1314786"/>
    <lineage>
        <taxon>Eukaryota</taxon>
        <taxon>Fungi</taxon>
        <taxon>Dikarya</taxon>
        <taxon>Ascomycota</taxon>
        <taxon>Pezizomycotina</taxon>
        <taxon>Dothideomycetes</taxon>
        <taxon>Dothideomycetidae</taxon>
        <taxon>Mycosphaerellales</taxon>
        <taxon>Dissoconiaceae</taxon>
        <taxon>Dissoconium</taxon>
    </lineage>
</organism>
<dbReference type="GeneID" id="54366464"/>
<name>A0A6J3LZV8_9PEZI</name>
<dbReference type="AlphaFoldDB" id="A0A6J3LZV8"/>
<keyword evidence="1" id="KW-0812">Transmembrane</keyword>
<sequence>MRPRSAKAVTNSWALRAGGRKRKCGNLSCFSEEKKSTQKVLKQIALFVQAMKITSVWRYKLILLNDRPWASNVRKSRTFQGGRVFVGLCGIAQGVCWLMAVH</sequence>
<feature type="transmembrane region" description="Helical" evidence="1">
    <location>
        <begin position="84"/>
        <end position="101"/>
    </location>
</feature>
<evidence type="ECO:0000313" key="2">
    <source>
        <dbReference type="Proteomes" id="UP000504637"/>
    </source>
</evidence>
<dbReference type="RefSeq" id="XP_033457208.1">
    <property type="nucleotide sequence ID" value="XM_033608664.1"/>
</dbReference>
<dbReference type="Proteomes" id="UP000504637">
    <property type="component" value="Unplaced"/>
</dbReference>
<reference evidence="3" key="2">
    <citation type="submission" date="2020-04" db="EMBL/GenBank/DDBJ databases">
        <authorList>
            <consortium name="NCBI Genome Project"/>
        </authorList>
    </citation>
    <scope>NUCLEOTIDE SEQUENCE</scope>
    <source>
        <strain evidence="3">CBS 342.82</strain>
    </source>
</reference>
<reference evidence="3" key="3">
    <citation type="submission" date="2025-08" db="UniProtKB">
        <authorList>
            <consortium name="RefSeq"/>
        </authorList>
    </citation>
    <scope>IDENTIFICATION</scope>
    <source>
        <strain evidence="3">CBS 342.82</strain>
    </source>
</reference>
<proteinExistence type="predicted"/>
<accession>A0A6J3LZV8</accession>
<keyword evidence="1" id="KW-0472">Membrane</keyword>
<reference evidence="3" key="1">
    <citation type="submission" date="2020-01" db="EMBL/GenBank/DDBJ databases">
        <authorList>
            <consortium name="DOE Joint Genome Institute"/>
            <person name="Haridas S."/>
            <person name="Albert R."/>
            <person name="Binder M."/>
            <person name="Bloem J."/>
            <person name="Labutti K."/>
            <person name="Salamov A."/>
            <person name="Andreopoulos B."/>
            <person name="Baker S.E."/>
            <person name="Barry K."/>
            <person name="Bills G."/>
            <person name="Bluhm B.H."/>
            <person name="Cannon C."/>
            <person name="Castanera R."/>
            <person name="Culley D.E."/>
            <person name="Daum C."/>
            <person name="Ezra D."/>
            <person name="Gonzalez J.B."/>
            <person name="Henrissat B."/>
            <person name="Kuo A."/>
            <person name="Liang C."/>
            <person name="Lipzen A."/>
            <person name="Lutzoni F."/>
            <person name="Magnuson J."/>
            <person name="Mondo S."/>
            <person name="Nolan M."/>
            <person name="Ohm R."/>
            <person name="Pangilinan J."/>
            <person name="Park H.-J."/>
            <person name="Ramirez L."/>
            <person name="Alfaro M."/>
            <person name="Sun H."/>
            <person name="Tritt A."/>
            <person name="Yoshinaga Y."/>
            <person name="Zwiers L.-H."/>
            <person name="Turgeon B.G."/>
            <person name="Goodwin S.B."/>
            <person name="Spatafora J.W."/>
            <person name="Crous P.W."/>
            <person name="Grigoriev I.V."/>
        </authorList>
    </citation>
    <scope>NUCLEOTIDE SEQUENCE</scope>
    <source>
        <strain evidence="3">CBS 342.82</strain>
    </source>
</reference>
<gene>
    <name evidence="3" type="ORF">K489DRAFT_48385</name>
</gene>
<keyword evidence="2" id="KW-1185">Reference proteome</keyword>
<protein>
    <submittedName>
        <fullName evidence="3">Uncharacterized protein</fullName>
    </submittedName>
</protein>
<evidence type="ECO:0000256" key="1">
    <source>
        <dbReference type="SAM" id="Phobius"/>
    </source>
</evidence>